<dbReference type="PANTHER" id="PTHR43433">
    <property type="entry name" value="HYDROLASE, ALPHA/BETA FOLD FAMILY PROTEIN"/>
    <property type="match status" value="1"/>
</dbReference>
<dbReference type="Pfam" id="PF00561">
    <property type="entry name" value="Abhydrolase_1"/>
    <property type="match status" value="1"/>
</dbReference>
<dbReference type="Gene3D" id="3.40.50.1820">
    <property type="entry name" value="alpha/beta hydrolase"/>
    <property type="match status" value="1"/>
</dbReference>
<dbReference type="EMBL" id="JANBOJ010000749">
    <property type="protein sequence ID" value="KAJ1718650.1"/>
    <property type="molecule type" value="Genomic_DNA"/>
</dbReference>
<dbReference type="PANTHER" id="PTHR43433:SF5">
    <property type="entry name" value="AB HYDROLASE-1 DOMAIN-CONTAINING PROTEIN"/>
    <property type="match status" value="1"/>
</dbReference>
<feature type="non-terminal residue" evidence="2">
    <location>
        <position position="125"/>
    </location>
</feature>
<dbReference type="InterPro" id="IPR000073">
    <property type="entry name" value="AB_hydrolase_1"/>
</dbReference>
<protein>
    <recommendedName>
        <fullName evidence="1">AB hydrolase-1 domain-containing protein</fullName>
    </recommendedName>
</protein>
<dbReference type="SUPFAM" id="SSF53474">
    <property type="entry name" value="alpha/beta-Hydrolases"/>
    <property type="match status" value="1"/>
</dbReference>
<dbReference type="InterPro" id="IPR050471">
    <property type="entry name" value="AB_hydrolase"/>
</dbReference>
<reference evidence="2" key="1">
    <citation type="submission" date="2022-07" db="EMBL/GenBank/DDBJ databases">
        <title>Phylogenomic reconstructions and comparative analyses of Kickxellomycotina fungi.</title>
        <authorList>
            <person name="Reynolds N.K."/>
            <person name="Stajich J.E."/>
            <person name="Barry K."/>
            <person name="Grigoriev I.V."/>
            <person name="Crous P."/>
            <person name="Smith M.E."/>
        </authorList>
    </citation>
    <scope>NUCLEOTIDE SEQUENCE</scope>
    <source>
        <strain evidence="2">NBRC 32514</strain>
    </source>
</reference>
<name>A0A9W7XV37_9FUNG</name>
<feature type="domain" description="AB hydrolase-1" evidence="1">
    <location>
        <begin position="43"/>
        <end position="125"/>
    </location>
</feature>
<keyword evidence="3" id="KW-1185">Reference proteome</keyword>
<evidence type="ECO:0000313" key="3">
    <source>
        <dbReference type="Proteomes" id="UP001149813"/>
    </source>
</evidence>
<dbReference type="InterPro" id="IPR029058">
    <property type="entry name" value="AB_hydrolase_fold"/>
</dbReference>
<dbReference type="OrthoDB" id="19657at2759"/>
<comment type="caution">
    <text evidence="2">The sequence shown here is derived from an EMBL/GenBank/DDBJ whole genome shotgun (WGS) entry which is preliminary data.</text>
</comment>
<dbReference type="Proteomes" id="UP001149813">
    <property type="component" value="Unassembled WGS sequence"/>
</dbReference>
<evidence type="ECO:0000313" key="2">
    <source>
        <dbReference type="EMBL" id="KAJ1718650.1"/>
    </source>
</evidence>
<proteinExistence type="predicted"/>
<organism evidence="2 3">
    <name type="scientific">Coemansia erecta</name>
    <dbReference type="NCBI Taxonomy" id="147472"/>
    <lineage>
        <taxon>Eukaryota</taxon>
        <taxon>Fungi</taxon>
        <taxon>Fungi incertae sedis</taxon>
        <taxon>Zoopagomycota</taxon>
        <taxon>Kickxellomycotina</taxon>
        <taxon>Kickxellomycetes</taxon>
        <taxon>Kickxellales</taxon>
        <taxon>Kickxellaceae</taxon>
        <taxon>Coemansia</taxon>
    </lineage>
</organism>
<evidence type="ECO:0000259" key="1">
    <source>
        <dbReference type="Pfam" id="PF00561"/>
    </source>
</evidence>
<gene>
    <name evidence="2" type="ORF">LPJ53_006397</name>
</gene>
<sequence>MPAEATDSPLHNHLVKRGNINVSSTEAPSSVYYELYGTGPDKLVFINGMRADRQMWEPVVQEFLAHPRYQCLVYDHRGSGYSDKIGGPLSYTSSALAADTKRLIDALGWDQVNIIGASMGGMVAL</sequence>
<accession>A0A9W7XV37</accession>
<dbReference type="AlphaFoldDB" id="A0A9W7XV37"/>